<evidence type="ECO:0000313" key="4">
    <source>
        <dbReference type="Proteomes" id="UP000054761"/>
    </source>
</evidence>
<protein>
    <recommendedName>
        <fullName evidence="6">Secreted protein</fullName>
    </recommendedName>
</protein>
<dbReference type="PATRIC" id="fig|454.4.peg.550"/>
<reference evidence="2 4" key="1">
    <citation type="submission" date="2015-11" db="EMBL/GenBank/DDBJ databases">
        <title>Genomic analysis of 38 Legionella species identifies large and diverse effector repertoires.</title>
        <authorList>
            <person name="Burstein D."/>
            <person name="Amaro F."/>
            <person name="Zusman T."/>
            <person name="Lifshitz Z."/>
            <person name="Cohen O."/>
            <person name="Gilbert J.A."/>
            <person name="Pupko T."/>
            <person name="Shuman H.A."/>
            <person name="Segal G."/>
        </authorList>
    </citation>
    <scope>NUCLEOTIDE SEQUENCE [LARGE SCALE GENOMIC DNA]</scope>
    <source>
        <strain evidence="2 4">Bercovier 4</strain>
    </source>
</reference>
<reference evidence="3 5" key="2">
    <citation type="submission" date="2019-03" db="EMBL/GenBank/DDBJ databases">
        <title>Diverse conjugative elements silence natural transformation in Legionella species.</title>
        <authorList>
            <person name="Durieux I."/>
            <person name="Ginevra C."/>
            <person name="Attaiech L."/>
            <person name="Picq K."/>
            <person name="Juan P.A."/>
            <person name="Jarraud S."/>
            <person name="Charpentier X."/>
        </authorList>
    </citation>
    <scope>NUCLEOTIDE SEQUENCE [LARGE SCALE GENOMIC DNA]</scope>
    <source>
        <strain evidence="3 5">HL-0427-4011</strain>
    </source>
</reference>
<evidence type="ECO:0000256" key="1">
    <source>
        <dbReference type="SAM" id="SignalP"/>
    </source>
</evidence>
<proteinExistence type="predicted"/>
<dbReference type="AlphaFoldDB" id="A0A0W0WIB5"/>
<evidence type="ECO:0000313" key="2">
    <source>
        <dbReference type="EMBL" id="KTD32048.1"/>
    </source>
</evidence>
<gene>
    <name evidence="3" type="ORF">E3983_03665</name>
    <name evidence="2" type="ORF">Lisr_0521</name>
</gene>
<feature type="chain" id="PRO_5042680679" description="Secreted protein" evidence="1">
    <location>
        <begin position="21"/>
        <end position="135"/>
    </location>
</feature>
<sequence>MKLKTFLLICCFSLASNLFAANLHKHPKADDPASKPAEKKLMSPGYCEIEIINDSYDNVSVHGTFDDGTYVDFTVYRYEAPHYISLYYYGYCHPDMYLDIYTPYAKIYSGYTRVNSTVRIVPYLKNQAKASISAR</sequence>
<accession>A0A0W0WIB5</accession>
<dbReference type="RefSeq" id="WP_058500903.1">
    <property type="nucleotide sequence ID" value="NZ_CAAAJA010000012.1"/>
</dbReference>
<evidence type="ECO:0000313" key="3">
    <source>
        <dbReference type="EMBL" id="QBR83533.1"/>
    </source>
</evidence>
<keyword evidence="4" id="KW-1185">Reference proteome</keyword>
<dbReference type="Proteomes" id="UP000054761">
    <property type="component" value="Unassembled WGS sequence"/>
</dbReference>
<dbReference type="EMBL" id="CP038254">
    <property type="protein sequence ID" value="QBR83533.1"/>
    <property type="molecule type" value="Genomic_DNA"/>
</dbReference>
<dbReference type="Proteomes" id="UP000295517">
    <property type="component" value="Chromosome"/>
</dbReference>
<evidence type="ECO:0000313" key="5">
    <source>
        <dbReference type="Proteomes" id="UP000295517"/>
    </source>
</evidence>
<organism evidence="2 4">
    <name type="scientific">Legionella israelensis</name>
    <dbReference type="NCBI Taxonomy" id="454"/>
    <lineage>
        <taxon>Bacteria</taxon>
        <taxon>Pseudomonadati</taxon>
        <taxon>Pseudomonadota</taxon>
        <taxon>Gammaproteobacteria</taxon>
        <taxon>Legionellales</taxon>
        <taxon>Legionellaceae</taxon>
        <taxon>Legionella</taxon>
    </lineage>
</organism>
<keyword evidence="1" id="KW-0732">Signal</keyword>
<evidence type="ECO:0008006" key="6">
    <source>
        <dbReference type="Google" id="ProtNLM"/>
    </source>
</evidence>
<name>A0A0W0WIB5_9GAMM</name>
<dbReference type="OrthoDB" id="5637477at2"/>
<dbReference type="EMBL" id="LNYH01000016">
    <property type="protein sequence ID" value="KTD32048.1"/>
    <property type="molecule type" value="Genomic_DNA"/>
</dbReference>
<feature type="signal peptide" evidence="1">
    <location>
        <begin position="1"/>
        <end position="20"/>
    </location>
</feature>